<dbReference type="NCBIfam" id="TIGR01879">
    <property type="entry name" value="hydantase"/>
    <property type="match status" value="1"/>
</dbReference>
<dbReference type="InterPro" id="IPR002933">
    <property type="entry name" value="Peptidase_M20"/>
</dbReference>
<gene>
    <name evidence="4" type="ORF">NLU13_1018</name>
</gene>
<accession>A0AA39LBU0</accession>
<dbReference type="InterPro" id="IPR010158">
    <property type="entry name" value="Amidase_Cbmase"/>
</dbReference>
<evidence type="ECO:0000313" key="4">
    <source>
        <dbReference type="EMBL" id="KAK0391518.1"/>
    </source>
</evidence>
<reference evidence="4" key="1">
    <citation type="submission" date="2022-10" db="EMBL/GenBank/DDBJ databases">
        <title>Determination and structural analysis of whole genome sequence of Sarocladium strictum F4-1.</title>
        <authorList>
            <person name="Hu L."/>
            <person name="Jiang Y."/>
        </authorList>
    </citation>
    <scope>NUCLEOTIDE SEQUENCE</scope>
    <source>
        <strain evidence="4">F4-1</strain>
    </source>
</reference>
<dbReference type="PANTHER" id="PTHR32494">
    <property type="entry name" value="ALLANTOATE DEIMINASE-RELATED"/>
    <property type="match status" value="1"/>
</dbReference>
<dbReference type="EMBL" id="JAPDFR010000001">
    <property type="protein sequence ID" value="KAK0391518.1"/>
    <property type="molecule type" value="Genomic_DNA"/>
</dbReference>
<evidence type="ECO:0000256" key="1">
    <source>
        <dbReference type="ARBA" id="ARBA00006247"/>
    </source>
</evidence>
<dbReference type="SUPFAM" id="SSF55031">
    <property type="entry name" value="Bacterial exopeptidase dimerisation domain"/>
    <property type="match status" value="1"/>
</dbReference>
<dbReference type="GO" id="GO:0016813">
    <property type="term" value="F:hydrolase activity, acting on carbon-nitrogen (but not peptide) bonds, in linear amidines"/>
    <property type="evidence" value="ECO:0007669"/>
    <property type="project" value="InterPro"/>
</dbReference>
<dbReference type="Proteomes" id="UP001175261">
    <property type="component" value="Unassembled WGS sequence"/>
</dbReference>
<feature type="domain" description="Peptidase M20 dimerisation" evidence="3">
    <location>
        <begin position="279"/>
        <end position="375"/>
    </location>
</feature>
<dbReference type="Pfam" id="PF07687">
    <property type="entry name" value="M20_dimer"/>
    <property type="match status" value="1"/>
</dbReference>
<comment type="similarity">
    <text evidence="1">Belongs to the peptidase M20A family.</text>
</comment>
<evidence type="ECO:0000256" key="2">
    <source>
        <dbReference type="ARBA" id="ARBA00022801"/>
    </source>
</evidence>
<protein>
    <recommendedName>
        <fullName evidence="3">Peptidase M20 dimerisation domain-containing protein</fullName>
    </recommendedName>
</protein>
<proteinExistence type="inferred from homology"/>
<dbReference type="InterPro" id="IPR036264">
    <property type="entry name" value="Bact_exopeptidase_dim_dom"/>
</dbReference>
<comment type="caution">
    <text evidence="4">The sequence shown here is derived from an EMBL/GenBank/DDBJ whole genome shotgun (WGS) entry which is preliminary data.</text>
</comment>
<dbReference type="InterPro" id="IPR011650">
    <property type="entry name" value="Peptidase_M20_dimer"/>
</dbReference>
<evidence type="ECO:0000259" key="3">
    <source>
        <dbReference type="Pfam" id="PF07687"/>
    </source>
</evidence>
<dbReference type="Gene3D" id="3.40.630.10">
    <property type="entry name" value="Zn peptidases"/>
    <property type="match status" value="1"/>
</dbReference>
<evidence type="ECO:0000313" key="5">
    <source>
        <dbReference type="Proteomes" id="UP001175261"/>
    </source>
</evidence>
<dbReference type="PANTHER" id="PTHR32494:SF5">
    <property type="entry name" value="ALLANTOATE AMIDOHYDROLASE"/>
    <property type="match status" value="1"/>
</dbReference>
<dbReference type="Pfam" id="PF01546">
    <property type="entry name" value="Peptidase_M20"/>
    <property type="match status" value="1"/>
</dbReference>
<sequence>MARSILQGSSRLTWRSSCMSRAQLAPRIGAPCARAFASKPVFEEKHMVGLKVNGTRMMDTLHATCDFGKAHPYGSGGPTETGMARLTLNDDDKKVREWLRDELIGLGCKVAVDKIGNMFAALPAQENGLAPIMMGSHLDTQPTGGRYDGILGIMAALEVLRTLKENDIQTRRPIGLVNWTNEEGARFPKTTLGSTVWAENMALEEAWDMKEVPSLAQDSRNLCNVKQELQRIGFLGDVEASYRAQPIAAHFELHIEQGPILEDEGLKIGVVDRAQAYNWFEVEVTGRDSHAGTTPFNLRSDPMVAAASMITQAKRVAEAHGGLATVGIIQALPGSINTIPHTVRFTLDIRHHETAALKQQYSATHKEFESIADSQGKNVNFTLKIWTLNEATKFDEGVVDAIEASAAAALPAAEAAGGKKLFKRMVSGAGHDSCAVQTRLPAGMIFTPTRRGMSHCPDEYCSPEDCELGAQVLLGAVLRYELKDRRKA</sequence>
<dbReference type="CDD" id="cd03884">
    <property type="entry name" value="M20_bAS"/>
    <property type="match status" value="1"/>
</dbReference>
<dbReference type="Gene3D" id="3.30.70.360">
    <property type="match status" value="1"/>
</dbReference>
<dbReference type="AlphaFoldDB" id="A0AA39LBU0"/>
<organism evidence="4 5">
    <name type="scientific">Sarocladium strictum</name>
    <name type="common">Black bundle disease fungus</name>
    <name type="synonym">Acremonium strictum</name>
    <dbReference type="NCBI Taxonomy" id="5046"/>
    <lineage>
        <taxon>Eukaryota</taxon>
        <taxon>Fungi</taxon>
        <taxon>Dikarya</taxon>
        <taxon>Ascomycota</taxon>
        <taxon>Pezizomycotina</taxon>
        <taxon>Sordariomycetes</taxon>
        <taxon>Hypocreomycetidae</taxon>
        <taxon>Hypocreales</taxon>
        <taxon>Sarocladiaceae</taxon>
        <taxon>Sarocladium</taxon>
    </lineage>
</organism>
<keyword evidence="5" id="KW-1185">Reference proteome</keyword>
<name>A0AA39LBU0_SARSR</name>
<keyword evidence="2" id="KW-0378">Hydrolase</keyword>
<dbReference type="SUPFAM" id="SSF53187">
    <property type="entry name" value="Zn-dependent exopeptidases"/>
    <property type="match status" value="1"/>
</dbReference>